<dbReference type="AlphaFoldDB" id="A0A165SPK9"/>
<dbReference type="PANTHER" id="PTHR42899:SF1">
    <property type="entry name" value="SPERMATOGENESIS-ASSOCIATED PROTEIN 20"/>
    <property type="match status" value="1"/>
</dbReference>
<evidence type="ECO:0000313" key="2">
    <source>
        <dbReference type="EMBL" id="KZT25472.1"/>
    </source>
</evidence>
<dbReference type="InterPro" id="IPR008928">
    <property type="entry name" value="6-hairpin_glycosidase_sf"/>
</dbReference>
<evidence type="ECO:0000313" key="3">
    <source>
        <dbReference type="Proteomes" id="UP000076761"/>
    </source>
</evidence>
<dbReference type="CDD" id="cd02955">
    <property type="entry name" value="SSP411"/>
    <property type="match status" value="1"/>
</dbReference>
<dbReference type="InterPro" id="IPR024705">
    <property type="entry name" value="Ssp411"/>
</dbReference>
<dbReference type="SUPFAM" id="SSF52833">
    <property type="entry name" value="Thioredoxin-like"/>
    <property type="match status" value="1"/>
</dbReference>
<dbReference type="InParanoid" id="A0A165SPK9"/>
<organism evidence="2 3">
    <name type="scientific">Neolentinus lepideus HHB14362 ss-1</name>
    <dbReference type="NCBI Taxonomy" id="1314782"/>
    <lineage>
        <taxon>Eukaryota</taxon>
        <taxon>Fungi</taxon>
        <taxon>Dikarya</taxon>
        <taxon>Basidiomycota</taxon>
        <taxon>Agaricomycotina</taxon>
        <taxon>Agaricomycetes</taxon>
        <taxon>Gloeophyllales</taxon>
        <taxon>Gloeophyllaceae</taxon>
        <taxon>Neolentinus</taxon>
    </lineage>
</organism>
<dbReference type="STRING" id="1314782.A0A165SPK9"/>
<dbReference type="InterPro" id="IPR036249">
    <property type="entry name" value="Thioredoxin-like_sf"/>
</dbReference>
<dbReference type="Proteomes" id="UP000076761">
    <property type="component" value="Unassembled WGS sequence"/>
</dbReference>
<gene>
    <name evidence="2" type="ORF">NEOLEDRAFT_1133418</name>
</gene>
<protein>
    <recommendedName>
        <fullName evidence="1">Spermatogenesis-associated protein 20-like TRX domain-containing protein</fullName>
    </recommendedName>
</protein>
<dbReference type="Gene3D" id="3.40.30.10">
    <property type="entry name" value="Glutaredoxin"/>
    <property type="match status" value="1"/>
</dbReference>
<dbReference type="PIRSF" id="PIRSF006402">
    <property type="entry name" value="UCP006402_thioredoxin"/>
    <property type="match status" value="1"/>
</dbReference>
<dbReference type="InterPro" id="IPR004879">
    <property type="entry name" value="Ssp411-like_TRX"/>
</dbReference>
<dbReference type="PANTHER" id="PTHR42899">
    <property type="entry name" value="SPERMATOGENESIS-ASSOCIATED PROTEIN 20"/>
    <property type="match status" value="1"/>
</dbReference>
<feature type="domain" description="Spermatogenesis-associated protein 20-like TRX" evidence="1">
    <location>
        <begin position="8"/>
        <end position="163"/>
    </location>
</feature>
<accession>A0A165SPK9</accession>
<evidence type="ECO:0000259" key="1">
    <source>
        <dbReference type="Pfam" id="PF03190"/>
    </source>
</evidence>
<reference evidence="2 3" key="1">
    <citation type="journal article" date="2016" name="Mol. Biol. Evol.">
        <title>Comparative Genomics of Early-Diverging Mushroom-Forming Fungi Provides Insights into the Origins of Lignocellulose Decay Capabilities.</title>
        <authorList>
            <person name="Nagy L.G."/>
            <person name="Riley R."/>
            <person name="Tritt A."/>
            <person name="Adam C."/>
            <person name="Daum C."/>
            <person name="Floudas D."/>
            <person name="Sun H."/>
            <person name="Yadav J.S."/>
            <person name="Pangilinan J."/>
            <person name="Larsson K.H."/>
            <person name="Matsuura K."/>
            <person name="Barry K."/>
            <person name="Labutti K."/>
            <person name="Kuo R."/>
            <person name="Ohm R.A."/>
            <person name="Bhattacharya S.S."/>
            <person name="Shirouzu T."/>
            <person name="Yoshinaga Y."/>
            <person name="Martin F.M."/>
            <person name="Grigoriev I.V."/>
            <person name="Hibbett D.S."/>
        </authorList>
    </citation>
    <scope>NUCLEOTIDE SEQUENCE [LARGE SCALE GENOMIC DNA]</scope>
    <source>
        <strain evidence="2 3">HHB14362 ss-1</strain>
    </source>
</reference>
<keyword evidence="3" id="KW-1185">Reference proteome</keyword>
<dbReference type="Pfam" id="PF03190">
    <property type="entry name" value="Thioredox_DsbH"/>
    <property type="match status" value="1"/>
</dbReference>
<proteinExistence type="predicted"/>
<dbReference type="GO" id="GO:0005975">
    <property type="term" value="P:carbohydrate metabolic process"/>
    <property type="evidence" value="ECO:0007669"/>
    <property type="project" value="InterPro"/>
</dbReference>
<dbReference type="EMBL" id="KV425571">
    <property type="protein sequence ID" value="KZT25472.1"/>
    <property type="molecule type" value="Genomic_DNA"/>
</dbReference>
<sequence>MTARPKHTNRLANETSPYLLQHQHNPVDWYPWGPEAFEKARREDKPIFLSVGYSTCRWCHVMERECFEEETVAKIMNEVCVNIKVDREVLPDIDRIYMMFVQATTGRGGWPMSVFLTPDLKPFYGGTYFPPGAVVSILEQIDEKWNNDRSSVLESASKIHTLLSSQVSLTPAGRESPVDVKMCVEDGLKAFRRRLDRVHGGFGGAPKFPTTPLFTFLHTEGFLEQDDGSDVEKPIGMAGFTLTKIARGGIHDHVGSGFHRYAVDAKWHVPHFEKMLYDQAQLTLAFLRQYTITSDPLYLNTVFDILEYTTRDLYSSTYKAFYAAEDAESLPTLTSTKKEEGAFWVWTAAEIDKILGEQRASDIFKFHFSVKDNGNVDPSHDPHNELKGKNVLMERGSVEDTHRECVIDHPGLTLGEVEEILNEGKRKLQEVRERERPRPHRDEKIVAAWNGMMGKALAWVARIVGERGADEEKAKLWYDMAEDLVTFFEQEMVLPDGRLRRIYGSDVEGVADDYAHVVSFLLAMYQVQFEPKYLQMAVHLQAKQDELFWDSGGGGYFTSSTTGMDGGSKIMRLKDDQDGAEPSANSTSLHNLITLDAIMHSTSPELLGLTSVPTDSAFTDQYDKKAAKLLSNFSPMLEEHPTAVPDLLSSALLRQKGVKTIIFSGSSNNDEFVKGVRGGRWCPDVVYVKEIGGQGEEVTGRVCYAGTCGLKQPTADDVKKELNVAREHTV</sequence>
<dbReference type="SUPFAM" id="SSF48208">
    <property type="entry name" value="Six-hairpin glycosidases"/>
    <property type="match status" value="1"/>
</dbReference>
<dbReference type="OrthoDB" id="1923667at2759"/>
<name>A0A165SPK9_9AGAM</name>